<dbReference type="AlphaFoldDB" id="A0A448V0L1"/>
<dbReference type="Proteomes" id="UP000269544">
    <property type="component" value="Chromosome"/>
</dbReference>
<dbReference type="Gene3D" id="1.20.58.220">
    <property type="entry name" value="Phosphate transport system protein phou homolog 2, domain 2"/>
    <property type="match status" value="1"/>
</dbReference>
<dbReference type="PANTHER" id="PTHR37298">
    <property type="entry name" value="UPF0111 PROTEIN YKAA"/>
    <property type="match status" value="1"/>
</dbReference>
<dbReference type="RefSeq" id="WP_126464916.1">
    <property type="nucleotide sequence ID" value="NZ_JAUSWF010000010.1"/>
</dbReference>
<evidence type="ECO:0000313" key="2">
    <source>
        <dbReference type="EMBL" id="VEJ35070.1"/>
    </source>
</evidence>
<dbReference type="InterPro" id="IPR038078">
    <property type="entry name" value="PhoU-like_sf"/>
</dbReference>
<gene>
    <name evidence="2" type="ORF">NCTC13079_00492</name>
</gene>
<organism evidence="2 3">
    <name type="scientific">Aedoeadaptatus ivorii</name>
    <dbReference type="NCBI Taxonomy" id="54006"/>
    <lineage>
        <taxon>Bacteria</taxon>
        <taxon>Bacillati</taxon>
        <taxon>Bacillota</taxon>
        <taxon>Tissierellia</taxon>
        <taxon>Tissierellales</taxon>
        <taxon>Peptoniphilaceae</taxon>
        <taxon>Aedoeadaptatus</taxon>
    </lineage>
</organism>
<proteinExistence type="inferred from homology"/>
<accession>A0A448V0L1</accession>
<comment type="similarity">
    <text evidence="1">Belongs to the UPF0111 family.</text>
</comment>
<dbReference type="InterPro" id="IPR018445">
    <property type="entry name" value="Put_Phosphate_transp_reg"/>
</dbReference>
<keyword evidence="3" id="KW-1185">Reference proteome</keyword>
<dbReference type="PANTHER" id="PTHR37298:SF1">
    <property type="entry name" value="UPF0111 PROTEIN YKAA"/>
    <property type="match status" value="1"/>
</dbReference>
<dbReference type="EMBL" id="LR134523">
    <property type="protein sequence ID" value="VEJ35070.1"/>
    <property type="molecule type" value="Genomic_DNA"/>
</dbReference>
<sequence>MRERKFDYFQKFSDMTDRATAAARLLSDILNNYDHTKLKEKTEAMKRIENDADHTMHSIMNQLAIEFLPPIEREDIIEVTQKLDTVVDSIEEILLGLYMYRVRELIPECIEFGELILEGTLLLEELVLEFSNFKRSNDVKDRIIHINSLEGKGDELYLNSMRALFDFTGTFDPRRILTWKELLTVMENCMDSIEGAANEFESAMLKNQ</sequence>
<dbReference type="OrthoDB" id="9797568at2"/>
<evidence type="ECO:0000313" key="3">
    <source>
        <dbReference type="Proteomes" id="UP000269544"/>
    </source>
</evidence>
<reference evidence="2 3" key="1">
    <citation type="submission" date="2018-12" db="EMBL/GenBank/DDBJ databases">
        <authorList>
            <consortium name="Pathogen Informatics"/>
        </authorList>
    </citation>
    <scope>NUCLEOTIDE SEQUENCE [LARGE SCALE GENOMIC DNA]</scope>
    <source>
        <strain evidence="2 3">NCTC13079</strain>
    </source>
</reference>
<protein>
    <submittedName>
        <fullName evidence="2">Phosphate transport regulator (Distant homolog of PhoU)</fullName>
    </submittedName>
</protein>
<name>A0A448V0L1_9FIRM</name>
<dbReference type="InterPro" id="IPR052912">
    <property type="entry name" value="UPF0111_domain"/>
</dbReference>
<dbReference type="Pfam" id="PF01865">
    <property type="entry name" value="PhoU_div"/>
    <property type="match status" value="1"/>
</dbReference>
<dbReference type="KEGG" id="piv:NCTC13079_00492"/>
<evidence type="ECO:0000256" key="1">
    <source>
        <dbReference type="ARBA" id="ARBA00008591"/>
    </source>
</evidence>